<dbReference type="SUPFAM" id="SSF49899">
    <property type="entry name" value="Concanavalin A-like lectins/glucanases"/>
    <property type="match status" value="1"/>
</dbReference>
<dbReference type="GO" id="GO:0031505">
    <property type="term" value="P:fungal-type cell wall organization"/>
    <property type="evidence" value="ECO:0007669"/>
    <property type="project" value="TreeGrafter"/>
</dbReference>
<dbReference type="InterPro" id="IPR050546">
    <property type="entry name" value="Glycosyl_Hydrlase_16"/>
</dbReference>
<evidence type="ECO:0000256" key="2">
    <source>
        <dbReference type="SAM" id="Phobius"/>
    </source>
</evidence>
<gene>
    <name evidence="5" type="ORF">I9W82_005397</name>
</gene>
<dbReference type="EMBL" id="JAEOAQ010000007">
    <property type="protein sequence ID" value="KAG5417761.1"/>
    <property type="molecule type" value="Genomic_DNA"/>
</dbReference>
<accession>A0A8H7ZD54</accession>
<feature type="region of interest" description="Disordered" evidence="1">
    <location>
        <begin position="446"/>
        <end position="531"/>
    </location>
</feature>
<keyword evidence="6" id="KW-1185">Reference proteome</keyword>
<evidence type="ECO:0000256" key="3">
    <source>
        <dbReference type="SAM" id="SignalP"/>
    </source>
</evidence>
<dbReference type="InterPro" id="IPR013320">
    <property type="entry name" value="ConA-like_dom_sf"/>
</dbReference>
<evidence type="ECO:0000259" key="4">
    <source>
        <dbReference type="PROSITE" id="PS51762"/>
    </source>
</evidence>
<reference evidence="5 6" key="1">
    <citation type="submission" date="2020-12" db="EMBL/GenBank/DDBJ databases">
        <title>Effect of drift, selection, and recombination on the evolution of hybrid genomes in Candida yeast pathogens.</title>
        <authorList>
            <person name="Mixao V."/>
            <person name="Ksiezopolska E."/>
            <person name="Saus E."/>
            <person name="Boekhout T."/>
            <person name="Gacser A."/>
            <person name="Gabaldon T."/>
        </authorList>
    </citation>
    <scope>NUCLEOTIDE SEQUENCE [LARGE SCALE GENOMIC DNA]</scope>
    <source>
        <strain evidence="5 6">BP57</strain>
    </source>
</reference>
<dbReference type="PROSITE" id="PS51762">
    <property type="entry name" value="GH16_2"/>
    <property type="match status" value="1"/>
</dbReference>
<feature type="signal peptide" evidence="3">
    <location>
        <begin position="1"/>
        <end position="19"/>
    </location>
</feature>
<protein>
    <recommendedName>
        <fullName evidence="4">GH16 domain-containing protein</fullName>
    </recommendedName>
</protein>
<name>A0A8H7ZD54_9ASCO</name>
<dbReference type="Pfam" id="PF00722">
    <property type="entry name" value="Glyco_hydro_16"/>
    <property type="match status" value="1"/>
</dbReference>
<dbReference type="Gene3D" id="2.60.120.200">
    <property type="match status" value="1"/>
</dbReference>
<dbReference type="Proteomes" id="UP000669133">
    <property type="component" value="Unassembled WGS sequence"/>
</dbReference>
<evidence type="ECO:0000313" key="6">
    <source>
        <dbReference type="Proteomes" id="UP000669133"/>
    </source>
</evidence>
<dbReference type="GO" id="GO:0005975">
    <property type="term" value="P:carbohydrate metabolic process"/>
    <property type="evidence" value="ECO:0007669"/>
    <property type="project" value="InterPro"/>
</dbReference>
<dbReference type="GO" id="GO:0016757">
    <property type="term" value="F:glycosyltransferase activity"/>
    <property type="evidence" value="ECO:0007669"/>
    <property type="project" value="TreeGrafter"/>
</dbReference>
<keyword evidence="3" id="KW-0732">Signal</keyword>
<dbReference type="OrthoDB" id="4781at2759"/>
<proteinExistence type="predicted"/>
<sequence length="585" mass="66481">MFSIPFLVVYFLFFNSSIQFDIANEGHGDDRLPNLSIDDFSDYGFDDDDSFDYNCPVVCNPLSDKFCLVDNVALGSSIHESFSKESNNFAITSSRKGVRFGGDGLQLTIKNKFENPALTSNFYIMYGKVEVEIKGAFGKGIVSSIYLQSDDLDEIDIAEILGGDPFDYQTNYFIKGNVTTYDRERYHKLQISPLKEFYKYGVKWTPSKIIWYLDDQPVRQLRRENKQGFPTSPMAIKISLWAGEDTENEGTIAWSKGLTNYQDGPFNMNVRDLVVSDYSTGDTYSYGWLPNGSWLDLVAKNGEIFKEEGNDDEQMSGISHLLTPPPDYTEDFTLSKERHGDWTMPHERVWTPTWPATSTELMTNHPLVTDESDTQYEPAYHHGKNDAVEFAFPTLPVEQAHQEKAEGQEPAPTKAPVAAKSELISESWFATTSMMSTEYHFTTLIHAKPKPEKSKPEKAKEKAKEKSKVEKPKAEKFKSEKPKPEKPKAEKSTKKPKEPKPKQRSKESKPKLTSTKTSKGREHPRVIKSTTTTVQTEFIQFPEEHHHHHHIGSHDQSFKSGVANIFTIPVLFIILTELVLLFTSL</sequence>
<keyword evidence="2" id="KW-1133">Transmembrane helix</keyword>
<evidence type="ECO:0000256" key="1">
    <source>
        <dbReference type="SAM" id="MobiDB-lite"/>
    </source>
</evidence>
<dbReference type="AlphaFoldDB" id="A0A8H7ZD54"/>
<dbReference type="InterPro" id="IPR000757">
    <property type="entry name" value="Beta-glucanase-like"/>
</dbReference>
<dbReference type="PANTHER" id="PTHR10963:SF68">
    <property type="entry name" value="GLYCOSIDASE CRH1-RELATED"/>
    <property type="match status" value="1"/>
</dbReference>
<dbReference type="GO" id="GO:0004553">
    <property type="term" value="F:hydrolase activity, hydrolyzing O-glycosyl compounds"/>
    <property type="evidence" value="ECO:0007669"/>
    <property type="project" value="InterPro"/>
</dbReference>
<evidence type="ECO:0000313" key="5">
    <source>
        <dbReference type="EMBL" id="KAG5417761.1"/>
    </source>
</evidence>
<feature type="chain" id="PRO_5034242702" description="GH16 domain-containing protein" evidence="3">
    <location>
        <begin position="20"/>
        <end position="585"/>
    </location>
</feature>
<organism evidence="5 6">
    <name type="scientific">Candida metapsilosis</name>
    <dbReference type="NCBI Taxonomy" id="273372"/>
    <lineage>
        <taxon>Eukaryota</taxon>
        <taxon>Fungi</taxon>
        <taxon>Dikarya</taxon>
        <taxon>Ascomycota</taxon>
        <taxon>Saccharomycotina</taxon>
        <taxon>Pichiomycetes</taxon>
        <taxon>Debaryomycetaceae</taxon>
        <taxon>Candida/Lodderomyces clade</taxon>
        <taxon>Candida</taxon>
    </lineage>
</organism>
<dbReference type="GeneID" id="93654026"/>
<dbReference type="PANTHER" id="PTHR10963">
    <property type="entry name" value="GLYCOSYL HYDROLASE-RELATED"/>
    <property type="match status" value="1"/>
</dbReference>
<feature type="domain" description="GH16" evidence="4">
    <location>
        <begin position="30"/>
        <end position="263"/>
    </location>
</feature>
<keyword evidence="2" id="KW-0472">Membrane</keyword>
<keyword evidence="2" id="KW-0812">Transmembrane</keyword>
<feature type="transmembrane region" description="Helical" evidence="2">
    <location>
        <begin position="561"/>
        <end position="582"/>
    </location>
</feature>
<dbReference type="GO" id="GO:0009277">
    <property type="term" value="C:fungal-type cell wall"/>
    <property type="evidence" value="ECO:0007669"/>
    <property type="project" value="TreeGrafter"/>
</dbReference>
<dbReference type="RefSeq" id="XP_067546877.1">
    <property type="nucleotide sequence ID" value="XM_067694569.1"/>
</dbReference>
<comment type="caution">
    <text evidence="5">The sequence shown here is derived from an EMBL/GenBank/DDBJ whole genome shotgun (WGS) entry which is preliminary data.</text>
</comment>
<feature type="compositionally biased region" description="Basic and acidic residues" evidence="1">
    <location>
        <begin position="449"/>
        <end position="510"/>
    </location>
</feature>